<dbReference type="PANTHER" id="PTHR10903:SF146">
    <property type="entry name" value="AIG1-LIKE PROTEIN_ 48352-49494-RELATED"/>
    <property type="match status" value="1"/>
</dbReference>
<organism evidence="6 7">
    <name type="scientific">Camelina sativa</name>
    <name type="common">False flax</name>
    <name type="synonym">Myagrum sativum</name>
    <dbReference type="NCBI Taxonomy" id="90675"/>
    <lineage>
        <taxon>Eukaryota</taxon>
        <taxon>Viridiplantae</taxon>
        <taxon>Streptophyta</taxon>
        <taxon>Embryophyta</taxon>
        <taxon>Tracheophyta</taxon>
        <taxon>Spermatophyta</taxon>
        <taxon>Magnoliopsida</taxon>
        <taxon>eudicotyledons</taxon>
        <taxon>Gunneridae</taxon>
        <taxon>Pentapetalae</taxon>
        <taxon>rosids</taxon>
        <taxon>malvids</taxon>
        <taxon>Brassicales</taxon>
        <taxon>Brassicaceae</taxon>
        <taxon>Camelineae</taxon>
        <taxon>Camelina</taxon>
    </lineage>
</organism>
<dbReference type="InterPro" id="IPR006703">
    <property type="entry name" value="G_AIG1"/>
</dbReference>
<dbReference type="PANTHER" id="PTHR10903">
    <property type="entry name" value="GTPASE, IMAP FAMILY MEMBER-RELATED"/>
    <property type="match status" value="1"/>
</dbReference>
<keyword evidence="3" id="KW-0342">GTP-binding</keyword>
<reference evidence="7" key="2">
    <citation type="submission" date="2025-08" db="UniProtKB">
        <authorList>
            <consortium name="RefSeq"/>
        </authorList>
    </citation>
    <scope>IDENTIFICATION</scope>
    <source>
        <tissue evidence="7">Leaf</tissue>
    </source>
</reference>
<evidence type="ECO:0000256" key="3">
    <source>
        <dbReference type="ARBA" id="ARBA00023134"/>
    </source>
</evidence>
<dbReference type="Pfam" id="PF04548">
    <property type="entry name" value="AIG1"/>
    <property type="match status" value="1"/>
</dbReference>
<dbReference type="CDD" id="cd01852">
    <property type="entry name" value="AIG1"/>
    <property type="match status" value="1"/>
</dbReference>
<dbReference type="RefSeq" id="XP_019095915.1">
    <property type="nucleotide sequence ID" value="XM_019240370.1"/>
</dbReference>
<dbReference type="GeneID" id="104777386"/>
<gene>
    <name evidence="7" type="primary">LOC104777386</name>
</gene>
<evidence type="ECO:0000313" key="7">
    <source>
        <dbReference type="RefSeq" id="XP_019095915.1"/>
    </source>
</evidence>
<evidence type="ECO:0000259" key="5">
    <source>
        <dbReference type="PROSITE" id="PS51720"/>
    </source>
</evidence>
<dbReference type="Proteomes" id="UP000694864">
    <property type="component" value="Chromosome 3"/>
</dbReference>
<dbReference type="PROSITE" id="PS51720">
    <property type="entry name" value="G_AIG1"/>
    <property type="match status" value="1"/>
</dbReference>
<evidence type="ECO:0000256" key="2">
    <source>
        <dbReference type="ARBA" id="ARBA00022741"/>
    </source>
</evidence>
<evidence type="ECO:0000313" key="6">
    <source>
        <dbReference type="Proteomes" id="UP000694864"/>
    </source>
</evidence>
<accession>A0ABM1RA77</accession>
<feature type="region of interest" description="Disordered" evidence="4">
    <location>
        <begin position="380"/>
        <end position="402"/>
    </location>
</feature>
<keyword evidence="2" id="KW-0547">Nucleotide-binding</keyword>
<sequence length="457" mass="51276">MTPSSTCQCVYPITGTLFFRSPSFSGFFNSTNFLNLQQGMVEFFKKFGYPVDLVAIRNIREDTTDRQLLIDLLVFPLGKVSFNQTEMAILGFAFSNQTYKPPNIFGPYQANPYGYFSGMMKPVTHNIGSGSEVGRSKSLSIGGIIGIVLGAVVLLLNISDQSMASGSAQIKNIVLVGRAGNGKSATGNSLIRQQRFTSVTQATGVTMTCQTFRAVTKSGPIINVIDTPGLFDLITTPAFISKEIVRCLALVEEGLHAVVLVLSARNRITQEEESVVSTLQSLFGSRILDYLIVVFTGGDELEENNQTLKTYLSTSPEFLTRIFTLSGNRKVLFNNKTKDEDKKDKQIEELLAHVAAIGRKNEGRPFTEEMHRQIKEETKKLKQEEKKAEARYRKEVEKERERKEELRMSFQHKMDEMAMMVERKVANALEIHEAMMRIMEKVATRREQDPKPSCNIM</sequence>
<protein>
    <submittedName>
        <fullName evidence="7">Immune-associated nucleotide-binding protein 8-like</fullName>
    </submittedName>
</protein>
<keyword evidence="6" id="KW-1185">Reference proteome</keyword>
<dbReference type="InterPro" id="IPR027417">
    <property type="entry name" value="P-loop_NTPase"/>
</dbReference>
<proteinExistence type="inferred from homology"/>
<feature type="domain" description="AIG1-type G" evidence="5">
    <location>
        <begin position="168"/>
        <end position="375"/>
    </location>
</feature>
<name>A0ABM1RA77_CAMSA</name>
<reference evidence="6" key="1">
    <citation type="journal article" date="2014" name="Nat. Commun.">
        <title>The emerging biofuel crop Camelina sativa retains a highly undifferentiated hexaploid genome structure.</title>
        <authorList>
            <person name="Kagale S."/>
            <person name="Koh C."/>
            <person name="Nixon J."/>
            <person name="Bollina V."/>
            <person name="Clarke W.E."/>
            <person name="Tuteja R."/>
            <person name="Spillane C."/>
            <person name="Robinson S.J."/>
            <person name="Links M.G."/>
            <person name="Clarke C."/>
            <person name="Higgins E.E."/>
            <person name="Huebert T."/>
            <person name="Sharpe A.G."/>
            <person name="Parkin I.A."/>
        </authorList>
    </citation>
    <scope>NUCLEOTIDE SEQUENCE [LARGE SCALE GENOMIC DNA]</scope>
    <source>
        <strain evidence="6">cv. DH55</strain>
    </source>
</reference>
<dbReference type="InterPro" id="IPR045058">
    <property type="entry name" value="GIMA/IAN/Toc"/>
</dbReference>
<dbReference type="SUPFAM" id="SSF52540">
    <property type="entry name" value="P-loop containing nucleoside triphosphate hydrolases"/>
    <property type="match status" value="1"/>
</dbReference>
<comment type="similarity">
    <text evidence="1">Belongs to the TRAFAC class TrmE-Era-EngA-EngB-Septin-like GTPase superfamily. AIG1/Toc34/Toc159-like paraseptin GTPase family. IAN subfamily.</text>
</comment>
<evidence type="ECO:0000256" key="1">
    <source>
        <dbReference type="ARBA" id="ARBA00008535"/>
    </source>
</evidence>
<evidence type="ECO:0000256" key="4">
    <source>
        <dbReference type="SAM" id="MobiDB-lite"/>
    </source>
</evidence>
<dbReference type="Gene3D" id="3.40.50.300">
    <property type="entry name" value="P-loop containing nucleotide triphosphate hydrolases"/>
    <property type="match status" value="1"/>
</dbReference>